<accession>A0A1G7N567</accession>
<dbReference type="RefSeq" id="WP_089964291.1">
    <property type="nucleotide sequence ID" value="NZ_FNAV01000052.1"/>
</dbReference>
<dbReference type="Gene3D" id="2.40.10.270">
    <property type="entry name" value="Bacteriophage SPP1 head-tail adaptor protein"/>
    <property type="match status" value="1"/>
</dbReference>
<organism evidence="1 2">
    <name type="scientific">Salipiger thiooxidans</name>
    <dbReference type="NCBI Taxonomy" id="282683"/>
    <lineage>
        <taxon>Bacteria</taxon>
        <taxon>Pseudomonadati</taxon>
        <taxon>Pseudomonadota</taxon>
        <taxon>Alphaproteobacteria</taxon>
        <taxon>Rhodobacterales</taxon>
        <taxon>Roseobacteraceae</taxon>
        <taxon>Salipiger</taxon>
    </lineage>
</organism>
<dbReference type="InterPro" id="IPR038666">
    <property type="entry name" value="SSP1_head-tail_sf"/>
</dbReference>
<name>A0A1G7N567_9RHOB</name>
<sequence>MAGGRLDDRITVQRKVPGNTPGGNTVVGWADLELTAGTPLTLWADMNEDPGAEALVAGRNEATRRATVRLRVSPAAREITAADRIVARGAVWKIRSAPAQATERADLLVLLCEEWVRPPN</sequence>
<evidence type="ECO:0000313" key="1">
    <source>
        <dbReference type="EMBL" id="SDF69225.1"/>
    </source>
</evidence>
<proteinExistence type="predicted"/>
<dbReference type="InterPro" id="IPR008767">
    <property type="entry name" value="Phage_SPP1_head-tail_adaptor"/>
</dbReference>
<keyword evidence="2" id="KW-1185">Reference proteome</keyword>
<dbReference type="STRING" id="282683.SAMN04488105_1524"/>
<reference evidence="2" key="1">
    <citation type="submission" date="2016-10" db="EMBL/GenBank/DDBJ databases">
        <authorList>
            <person name="Varghese N."/>
            <person name="Submissions S."/>
        </authorList>
    </citation>
    <scope>NUCLEOTIDE SEQUENCE [LARGE SCALE GENOMIC DNA]</scope>
    <source>
        <strain evidence="2">DSM 10146</strain>
    </source>
</reference>
<protein>
    <submittedName>
        <fullName evidence="1">Head-tail adaptor</fullName>
    </submittedName>
</protein>
<dbReference type="EMBL" id="FNAV01000052">
    <property type="protein sequence ID" value="SDF69225.1"/>
    <property type="molecule type" value="Genomic_DNA"/>
</dbReference>
<dbReference type="Pfam" id="PF05521">
    <property type="entry name" value="Phage_HCP"/>
    <property type="match status" value="1"/>
</dbReference>
<dbReference type="OrthoDB" id="7998779at2"/>
<evidence type="ECO:0000313" key="2">
    <source>
        <dbReference type="Proteomes" id="UP000198994"/>
    </source>
</evidence>
<gene>
    <name evidence="1" type="ORF">SAMN04488105_1524</name>
</gene>
<dbReference type="AlphaFoldDB" id="A0A1G7N567"/>
<dbReference type="Proteomes" id="UP000198994">
    <property type="component" value="Unassembled WGS sequence"/>
</dbReference>